<protein>
    <recommendedName>
        <fullName evidence="5">Outer spore wall protein RRT8</fullName>
    </recommendedName>
</protein>
<feature type="region of interest" description="Disordered" evidence="1">
    <location>
        <begin position="261"/>
        <end position="290"/>
    </location>
</feature>
<dbReference type="GO" id="GO:0005811">
    <property type="term" value="C:lipid droplet"/>
    <property type="evidence" value="ECO:0007669"/>
    <property type="project" value="TreeGrafter"/>
</dbReference>
<dbReference type="InterPro" id="IPR052786">
    <property type="entry name" value="Spore_wall_assembly"/>
</dbReference>
<dbReference type="AlphaFoldDB" id="A0A1A0HKB8"/>
<dbReference type="RefSeq" id="XP_018714813.1">
    <property type="nucleotide sequence ID" value="XM_018853777.1"/>
</dbReference>
<dbReference type="EMBL" id="LXTC01000001">
    <property type="protein sequence ID" value="OBA24332.1"/>
    <property type="molecule type" value="Genomic_DNA"/>
</dbReference>
<dbReference type="OrthoDB" id="10012223at2759"/>
<evidence type="ECO:0000256" key="1">
    <source>
        <dbReference type="SAM" id="MobiDB-lite"/>
    </source>
</evidence>
<sequence length="290" mass="33218">MIEEKKCNWKVALSDACFNNSFMAPFKGIQYFANDSQLWMPFLAICVPSALILILVFSTLLITVFPPYLAMVVMVTGPFGFISAFITLLDVTRRITVTLLQFLFMRRIQASIFERVLTNEGAAEIVARYTDMRGRTIHDSSLEFRLCNQTLPFLLREILYTILGIIPLIGPLVVLIAKAPIKGYKAHKHYFKLEMWDHAQINHFFKKYHSDYTSFGFIALILEMIPAFTICFMYTNNIGIALWTAKYHRDFEEFISREATRPEGETEGLEFWGNSVENSKKGQGGAEKTS</sequence>
<organism evidence="3 4">
    <name type="scientific">Metschnikowia bicuspidata var. bicuspidata NRRL YB-4993</name>
    <dbReference type="NCBI Taxonomy" id="869754"/>
    <lineage>
        <taxon>Eukaryota</taxon>
        <taxon>Fungi</taxon>
        <taxon>Dikarya</taxon>
        <taxon>Ascomycota</taxon>
        <taxon>Saccharomycotina</taxon>
        <taxon>Pichiomycetes</taxon>
        <taxon>Metschnikowiaceae</taxon>
        <taxon>Metschnikowia</taxon>
    </lineage>
</organism>
<dbReference type="PANTHER" id="PTHR34292:SF2">
    <property type="entry name" value="OUTER SPORE WALL PROTEIN LDS1"/>
    <property type="match status" value="1"/>
</dbReference>
<dbReference type="GO" id="GO:0005619">
    <property type="term" value="C:ascospore wall"/>
    <property type="evidence" value="ECO:0007669"/>
    <property type="project" value="TreeGrafter"/>
</dbReference>
<evidence type="ECO:0008006" key="5">
    <source>
        <dbReference type="Google" id="ProtNLM"/>
    </source>
</evidence>
<feature type="transmembrane region" description="Helical" evidence="2">
    <location>
        <begin position="68"/>
        <end position="89"/>
    </location>
</feature>
<feature type="transmembrane region" description="Helical" evidence="2">
    <location>
        <begin position="38"/>
        <end position="62"/>
    </location>
</feature>
<feature type="transmembrane region" description="Helical" evidence="2">
    <location>
        <begin position="212"/>
        <end position="234"/>
    </location>
</feature>
<dbReference type="GeneID" id="30026753"/>
<feature type="transmembrane region" description="Helical" evidence="2">
    <location>
        <begin position="158"/>
        <end position="177"/>
    </location>
</feature>
<accession>A0A1A0HKB8</accession>
<comment type="caution">
    <text evidence="3">The sequence shown here is derived from an EMBL/GenBank/DDBJ whole genome shotgun (WGS) entry which is preliminary data.</text>
</comment>
<keyword evidence="2" id="KW-0812">Transmembrane</keyword>
<gene>
    <name evidence="3" type="ORF">METBIDRAFT_10483</name>
</gene>
<evidence type="ECO:0000256" key="2">
    <source>
        <dbReference type="SAM" id="Phobius"/>
    </source>
</evidence>
<keyword evidence="2" id="KW-1133">Transmembrane helix</keyword>
<dbReference type="STRING" id="869754.A0A1A0HKB8"/>
<keyword evidence="4" id="KW-1185">Reference proteome</keyword>
<dbReference type="Proteomes" id="UP000092555">
    <property type="component" value="Unassembled WGS sequence"/>
</dbReference>
<keyword evidence="2" id="KW-0472">Membrane</keyword>
<evidence type="ECO:0000313" key="4">
    <source>
        <dbReference type="Proteomes" id="UP000092555"/>
    </source>
</evidence>
<dbReference type="GO" id="GO:0005628">
    <property type="term" value="C:prospore membrane"/>
    <property type="evidence" value="ECO:0007669"/>
    <property type="project" value="TreeGrafter"/>
</dbReference>
<dbReference type="PANTHER" id="PTHR34292">
    <property type="entry name" value="OUTER SPORE WALL PROTEIN LDS1"/>
    <property type="match status" value="1"/>
</dbReference>
<evidence type="ECO:0000313" key="3">
    <source>
        <dbReference type="EMBL" id="OBA24332.1"/>
    </source>
</evidence>
<proteinExistence type="predicted"/>
<reference evidence="3 4" key="1">
    <citation type="submission" date="2016-05" db="EMBL/GenBank/DDBJ databases">
        <title>Comparative genomics of biotechnologically important yeasts.</title>
        <authorList>
            <consortium name="DOE Joint Genome Institute"/>
            <person name="Riley R."/>
            <person name="Haridas S."/>
            <person name="Wolfe K.H."/>
            <person name="Lopes M.R."/>
            <person name="Hittinger C.T."/>
            <person name="Goker M."/>
            <person name="Salamov A."/>
            <person name="Wisecaver J."/>
            <person name="Long T.M."/>
            <person name="Aerts A.L."/>
            <person name="Barry K."/>
            <person name="Choi C."/>
            <person name="Clum A."/>
            <person name="Coughlan A.Y."/>
            <person name="Deshpande S."/>
            <person name="Douglass A.P."/>
            <person name="Hanson S.J."/>
            <person name="Klenk H.-P."/>
            <person name="LaButti K."/>
            <person name="Lapidus A."/>
            <person name="Lindquist E."/>
            <person name="Lipzen A."/>
            <person name="Meier-kolthoff J.P."/>
            <person name="Ohm R.A."/>
            <person name="Otillar R.P."/>
            <person name="Pangilinan J."/>
            <person name="Peng Y."/>
            <person name="Rokas A."/>
            <person name="Rosa C.A."/>
            <person name="Scheuner C."/>
            <person name="Sibirny A.A."/>
            <person name="Slot J.C."/>
            <person name="Stielow J.B."/>
            <person name="Sun H."/>
            <person name="Kurtzman C.P."/>
            <person name="Blackwell M."/>
            <person name="Grigoriev I.V."/>
            <person name="Jeffries T.W."/>
        </authorList>
    </citation>
    <scope>NUCLEOTIDE SEQUENCE [LARGE SCALE GENOMIC DNA]</scope>
    <source>
        <strain evidence="3 4">NRRL YB-4993</strain>
    </source>
</reference>
<name>A0A1A0HKB8_9ASCO</name>